<feature type="non-terminal residue" evidence="1">
    <location>
        <position position="1"/>
    </location>
</feature>
<dbReference type="InterPro" id="IPR029058">
    <property type="entry name" value="AB_hydrolase_fold"/>
</dbReference>
<dbReference type="SUPFAM" id="SSF53474">
    <property type="entry name" value="alpha/beta-Hydrolases"/>
    <property type="match status" value="1"/>
</dbReference>
<dbReference type="Gene3D" id="3.40.50.1820">
    <property type="entry name" value="alpha/beta hydrolase"/>
    <property type="match status" value="1"/>
</dbReference>
<dbReference type="PANTHER" id="PTHR10992:SF785">
    <property type="entry name" value="METHYLESTERASE 14, CHLOROPLASTIC-RELATED"/>
    <property type="match status" value="1"/>
</dbReference>
<dbReference type="EMBL" id="LXQA010063420">
    <property type="protein sequence ID" value="MCI06887.1"/>
    <property type="molecule type" value="Genomic_DNA"/>
</dbReference>
<dbReference type="GO" id="GO:0009694">
    <property type="term" value="P:jasmonic acid metabolic process"/>
    <property type="evidence" value="ECO:0007669"/>
    <property type="project" value="TreeGrafter"/>
</dbReference>
<dbReference type="GO" id="GO:0080030">
    <property type="term" value="F:methyl indole-3-acetate esterase activity"/>
    <property type="evidence" value="ECO:0007669"/>
    <property type="project" value="TreeGrafter"/>
</dbReference>
<reference evidence="1 2" key="1">
    <citation type="journal article" date="2018" name="Front. Plant Sci.">
        <title>Red Clover (Trifolium pratense) and Zigzag Clover (T. medium) - A Picture of Genomic Similarities and Differences.</title>
        <authorList>
            <person name="Dluhosova J."/>
            <person name="Istvanek J."/>
            <person name="Nedelnik J."/>
            <person name="Repkova J."/>
        </authorList>
    </citation>
    <scope>NUCLEOTIDE SEQUENCE [LARGE SCALE GENOMIC DNA]</scope>
    <source>
        <strain evidence="2">cv. 10/8</strain>
        <tissue evidence="1">Leaf</tissue>
    </source>
</reference>
<dbReference type="PANTHER" id="PTHR10992">
    <property type="entry name" value="METHYLESTERASE FAMILY MEMBER"/>
    <property type="match status" value="1"/>
</dbReference>
<keyword evidence="2" id="KW-1185">Reference proteome</keyword>
<evidence type="ECO:0000313" key="1">
    <source>
        <dbReference type="EMBL" id="MCI06887.1"/>
    </source>
</evidence>
<dbReference type="AlphaFoldDB" id="A0A392P4G0"/>
<dbReference type="Proteomes" id="UP000265520">
    <property type="component" value="Unassembled WGS sequence"/>
</dbReference>
<accession>A0A392P4G0</accession>
<evidence type="ECO:0000313" key="2">
    <source>
        <dbReference type="Proteomes" id="UP000265520"/>
    </source>
</evidence>
<proteinExistence type="predicted"/>
<dbReference type="GO" id="GO:0080032">
    <property type="term" value="F:methyl jasmonate esterase activity"/>
    <property type="evidence" value="ECO:0007669"/>
    <property type="project" value="TreeGrafter"/>
</dbReference>
<organism evidence="1 2">
    <name type="scientific">Trifolium medium</name>
    <dbReference type="NCBI Taxonomy" id="97028"/>
    <lineage>
        <taxon>Eukaryota</taxon>
        <taxon>Viridiplantae</taxon>
        <taxon>Streptophyta</taxon>
        <taxon>Embryophyta</taxon>
        <taxon>Tracheophyta</taxon>
        <taxon>Spermatophyta</taxon>
        <taxon>Magnoliopsida</taxon>
        <taxon>eudicotyledons</taxon>
        <taxon>Gunneridae</taxon>
        <taxon>Pentapetalae</taxon>
        <taxon>rosids</taxon>
        <taxon>fabids</taxon>
        <taxon>Fabales</taxon>
        <taxon>Fabaceae</taxon>
        <taxon>Papilionoideae</taxon>
        <taxon>50 kb inversion clade</taxon>
        <taxon>NPAAA clade</taxon>
        <taxon>Hologalegina</taxon>
        <taxon>IRL clade</taxon>
        <taxon>Trifolieae</taxon>
        <taxon>Trifolium</taxon>
    </lineage>
</organism>
<name>A0A392P4G0_9FABA</name>
<sequence>DSELLENIKTKKFVLIHGEGFGAWCWYKTVALLEEVGLQPVALDLTGSGIDLTDSNNVTTLAEYSKPLTNYLENLPEDEKVQT</sequence>
<dbReference type="InterPro" id="IPR045889">
    <property type="entry name" value="MES/HNL"/>
</dbReference>
<dbReference type="GO" id="GO:0080031">
    <property type="term" value="F:methyl salicylate esterase activity"/>
    <property type="evidence" value="ECO:0007669"/>
    <property type="project" value="TreeGrafter"/>
</dbReference>
<dbReference type="GO" id="GO:0009696">
    <property type="term" value="P:salicylic acid metabolic process"/>
    <property type="evidence" value="ECO:0007669"/>
    <property type="project" value="TreeGrafter"/>
</dbReference>
<comment type="caution">
    <text evidence="1">The sequence shown here is derived from an EMBL/GenBank/DDBJ whole genome shotgun (WGS) entry which is preliminary data.</text>
</comment>
<protein>
    <submittedName>
        <fullName evidence="1">Methylesterase</fullName>
    </submittedName>
</protein>